<dbReference type="RefSeq" id="WP_147293671.1">
    <property type="nucleotide sequence ID" value="NZ_CP091519.2"/>
</dbReference>
<protein>
    <recommendedName>
        <fullName evidence="4">Sel1 repeat</fullName>
    </recommendedName>
</protein>
<gene>
    <name evidence="2" type="ORF">NCTC10283_00502</name>
</gene>
<dbReference type="AlphaFoldDB" id="A0A376BLC4"/>
<sequence>MKNHILLLLLALSACSAETTADIQNMTASSPAHTHLNYTVEQKNLLAQAEKGDVDAQYFLAQSLFETADPTRIKESDFYHWMKKAADNGHEVAQNILADMAADGMSSQETADEFAPNGTQKIMDEIKLLEKQTPVDYLKIIGKLQQAATLQNYMALSDLTVIYGMEENATVYGVKTNPLTACTLALYNNHLYGDVNKGHLDLYCNGEKLTKAQFKQAEQFSEMLIKHPNRLSELW</sequence>
<dbReference type="Proteomes" id="UP000254209">
    <property type="component" value="Unassembled WGS sequence"/>
</dbReference>
<evidence type="ECO:0000313" key="2">
    <source>
        <dbReference type="EMBL" id="SSY70413.1"/>
    </source>
</evidence>
<feature type="chain" id="PRO_5016937095" description="Sel1 repeat" evidence="1">
    <location>
        <begin position="22"/>
        <end position="235"/>
    </location>
</feature>
<accession>A0A376BLC4</accession>
<dbReference type="Gene3D" id="1.25.40.10">
    <property type="entry name" value="Tetratricopeptide repeat domain"/>
    <property type="match status" value="1"/>
</dbReference>
<proteinExistence type="predicted"/>
<feature type="signal peptide" evidence="1">
    <location>
        <begin position="1"/>
        <end position="21"/>
    </location>
</feature>
<evidence type="ECO:0000256" key="1">
    <source>
        <dbReference type="SAM" id="SignalP"/>
    </source>
</evidence>
<keyword evidence="1" id="KW-0732">Signal</keyword>
<dbReference type="PROSITE" id="PS51257">
    <property type="entry name" value="PROKAR_LIPOPROTEIN"/>
    <property type="match status" value="1"/>
</dbReference>
<dbReference type="EMBL" id="UFSO01000002">
    <property type="protein sequence ID" value="SSY70413.1"/>
    <property type="molecule type" value="Genomic_DNA"/>
</dbReference>
<reference evidence="2 3" key="1">
    <citation type="submission" date="2018-06" db="EMBL/GenBank/DDBJ databases">
        <authorList>
            <consortium name="Pathogen Informatics"/>
            <person name="Doyle S."/>
        </authorList>
    </citation>
    <scope>NUCLEOTIDE SEQUENCE [LARGE SCALE GENOMIC DNA]</scope>
    <source>
        <strain evidence="2 3">NCTC10283</strain>
    </source>
</reference>
<organism evidence="2 3">
    <name type="scientific">Alysiella crassa</name>
    <dbReference type="NCBI Taxonomy" id="153491"/>
    <lineage>
        <taxon>Bacteria</taxon>
        <taxon>Pseudomonadati</taxon>
        <taxon>Pseudomonadota</taxon>
        <taxon>Betaproteobacteria</taxon>
        <taxon>Neisseriales</taxon>
        <taxon>Neisseriaceae</taxon>
        <taxon>Alysiella</taxon>
    </lineage>
</organism>
<evidence type="ECO:0000313" key="3">
    <source>
        <dbReference type="Proteomes" id="UP000254209"/>
    </source>
</evidence>
<keyword evidence="3" id="KW-1185">Reference proteome</keyword>
<evidence type="ECO:0008006" key="4">
    <source>
        <dbReference type="Google" id="ProtNLM"/>
    </source>
</evidence>
<dbReference type="InterPro" id="IPR011990">
    <property type="entry name" value="TPR-like_helical_dom_sf"/>
</dbReference>
<name>A0A376BLC4_9NEIS</name>
<dbReference type="OrthoDB" id="8912283at2"/>
<dbReference type="STRING" id="1120980.GCA_000745955_00843"/>